<sequence>MKLRRTVPTVLIPLLSLTACSSGNATGTASTPPPLPSPSTGSSTPPASSNAVSPGQPRVLATGLSVPWAIAFLPQGDAMVTERNTARLLRVTPQGRVTEVGKIPDVEPAGEGGLLGVTVSPDYPKDHFIYVYYSAAKDNRVVRFTYENGLTNPHPIVTGIPVGSNHNGGRLAFGPDRMLYITTGETYRTQLAQDKNSLGGKILRVTPDGRPAPGNPFGNRVWTWGHRNVQGLAWDDHERLYATEFGQDTYDEINLIQKGHNYGWPKVEGVGSDPKYTNPLLTWSTDEASPSGLAYARGSLWAAALRGKRLWQIPLSDDGKVGRPIPRFEGRYGRLRAAVRAPDGSLWITTSNKDGRGNPQPGDDKILVIPLS</sequence>
<evidence type="ECO:0000313" key="5">
    <source>
        <dbReference type="Proteomes" id="UP000669179"/>
    </source>
</evidence>
<protein>
    <submittedName>
        <fullName evidence="4">PQQ-dependent sugar dehydrogenase</fullName>
    </submittedName>
</protein>
<keyword evidence="5" id="KW-1185">Reference proteome</keyword>
<accession>A0A939PE14</accession>
<evidence type="ECO:0000256" key="1">
    <source>
        <dbReference type="SAM" id="MobiDB-lite"/>
    </source>
</evidence>
<dbReference type="InterPro" id="IPR012938">
    <property type="entry name" value="Glc/Sorbosone_DH"/>
</dbReference>
<dbReference type="PANTHER" id="PTHR19328">
    <property type="entry name" value="HEDGEHOG-INTERACTING PROTEIN"/>
    <property type="match status" value="1"/>
</dbReference>
<feature type="signal peptide" evidence="2">
    <location>
        <begin position="1"/>
        <end position="25"/>
    </location>
</feature>
<dbReference type="SUPFAM" id="SSF50952">
    <property type="entry name" value="Soluble quinoprotein glucose dehydrogenase"/>
    <property type="match status" value="1"/>
</dbReference>
<dbReference type="Proteomes" id="UP000669179">
    <property type="component" value="Unassembled WGS sequence"/>
</dbReference>
<evidence type="ECO:0000256" key="2">
    <source>
        <dbReference type="SAM" id="SignalP"/>
    </source>
</evidence>
<reference evidence="4" key="1">
    <citation type="submission" date="2021-03" db="EMBL/GenBank/DDBJ databases">
        <authorList>
            <person name="Kanchanasin P."/>
            <person name="Saeng-In P."/>
            <person name="Phongsopitanun W."/>
            <person name="Yuki M."/>
            <person name="Kudo T."/>
            <person name="Ohkuma M."/>
            <person name="Tanasupawat S."/>
        </authorList>
    </citation>
    <scope>NUCLEOTIDE SEQUENCE</scope>
    <source>
        <strain evidence="4">GKU 128</strain>
    </source>
</reference>
<proteinExistence type="predicted"/>
<dbReference type="Pfam" id="PF07995">
    <property type="entry name" value="GSDH"/>
    <property type="match status" value="1"/>
</dbReference>
<evidence type="ECO:0000313" key="4">
    <source>
        <dbReference type="EMBL" id="MBO2450598.1"/>
    </source>
</evidence>
<feature type="chain" id="PRO_5037705062" evidence="2">
    <location>
        <begin position="26"/>
        <end position="372"/>
    </location>
</feature>
<dbReference type="EMBL" id="JAGEOJ010000010">
    <property type="protein sequence ID" value="MBO2450598.1"/>
    <property type="molecule type" value="Genomic_DNA"/>
</dbReference>
<name>A0A939PE14_9ACTN</name>
<dbReference type="PANTHER" id="PTHR19328:SF13">
    <property type="entry name" value="HIPL1 PROTEIN"/>
    <property type="match status" value="1"/>
</dbReference>
<comment type="caution">
    <text evidence="4">The sequence shown here is derived from an EMBL/GenBank/DDBJ whole genome shotgun (WGS) entry which is preliminary data.</text>
</comment>
<dbReference type="InterPro" id="IPR011042">
    <property type="entry name" value="6-blade_b-propeller_TolB-like"/>
</dbReference>
<dbReference type="Gene3D" id="2.120.10.30">
    <property type="entry name" value="TolB, C-terminal domain"/>
    <property type="match status" value="1"/>
</dbReference>
<dbReference type="PROSITE" id="PS51257">
    <property type="entry name" value="PROKAR_LIPOPROTEIN"/>
    <property type="match status" value="1"/>
</dbReference>
<keyword evidence="2" id="KW-0732">Signal</keyword>
<dbReference type="RefSeq" id="WP_208258446.1">
    <property type="nucleotide sequence ID" value="NZ_JAGEOJ010000010.1"/>
</dbReference>
<feature type="domain" description="Glucose/Sorbosone dehydrogenase" evidence="3">
    <location>
        <begin position="64"/>
        <end position="356"/>
    </location>
</feature>
<organism evidence="4 5">
    <name type="scientific">Actinomadura barringtoniae</name>
    <dbReference type="NCBI Taxonomy" id="1427535"/>
    <lineage>
        <taxon>Bacteria</taxon>
        <taxon>Bacillati</taxon>
        <taxon>Actinomycetota</taxon>
        <taxon>Actinomycetes</taxon>
        <taxon>Streptosporangiales</taxon>
        <taxon>Thermomonosporaceae</taxon>
        <taxon>Actinomadura</taxon>
    </lineage>
</organism>
<gene>
    <name evidence="4" type="ORF">J4573_26080</name>
</gene>
<feature type="compositionally biased region" description="Low complexity" evidence="1">
    <location>
        <begin position="38"/>
        <end position="49"/>
    </location>
</feature>
<feature type="region of interest" description="Disordered" evidence="1">
    <location>
        <begin position="23"/>
        <end position="56"/>
    </location>
</feature>
<dbReference type="InterPro" id="IPR011041">
    <property type="entry name" value="Quinoprot_gluc/sorb_DH_b-prop"/>
</dbReference>
<dbReference type="AlphaFoldDB" id="A0A939PE14"/>
<evidence type="ECO:0000259" key="3">
    <source>
        <dbReference type="Pfam" id="PF07995"/>
    </source>
</evidence>